<dbReference type="EMBL" id="ATHI01000005">
    <property type="protein sequence ID" value="EPR34880.1"/>
    <property type="molecule type" value="Genomic_DNA"/>
</dbReference>
<dbReference type="Pfam" id="PF03321">
    <property type="entry name" value="GH3"/>
    <property type="match status" value="1"/>
</dbReference>
<evidence type="ECO:0000313" key="4">
    <source>
        <dbReference type="Proteomes" id="UP000014975"/>
    </source>
</evidence>
<evidence type="ECO:0000313" key="3">
    <source>
        <dbReference type="EMBL" id="EPR34880.1"/>
    </source>
</evidence>
<dbReference type="OrthoDB" id="5678283at2"/>
<proteinExistence type="predicted"/>
<reference evidence="3 4" key="1">
    <citation type="journal article" date="2013" name="Genome Announc.">
        <title>Draft genome sequences for three mercury-methylating, sulfate-reducing bacteria.</title>
        <authorList>
            <person name="Brown S.D."/>
            <person name="Hurt R.A.Jr."/>
            <person name="Gilmour C.C."/>
            <person name="Elias D.A."/>
        </authorList>
    </citation>
    <scope>NUCLEOTIDE SEQUENCE [LARGE SCALE GENOMIC DNA]</scope>
    <source>
        <strain evidence="3 4">DSM 16529</strain>
    </source>
</reference>
<organism evidence="3 4">
    <name type="scientific">Alkalidesulfovibrio alkalitolerans DSM 16529</name>
    <dbReference type="NCBI Taxonomy" id="1121439"/>
    <lineage>
        <taxon>Bacteria</taxon>
        <taxon>Pseudomonadati</taxon>
        <taxon>Thermodesulfobacteriota</taxon>
        <taxon>Desulfovibrionia</taxon>
        <taxon>Desulfovibrionales</taxon>
        <taxon>Desulfovibrionaceae</taxon>
        <taxon>Alkalidesulfovibrio</taxon>
    </lineage>
</organism>
<dbReference type="eggNOG" id="COG0318">
    <property type="taxonomic scope" value="Bacteria"/>
</dbReference>
<dbReference type="PANTHER" id="PTHR31901">
    <property type="entry name" value="GH3 DOMAIN-CONTAINING PROTEIN"/>
    <property type="match status" value="1"/>
</dbReference>
<dbReference type="Pfam" id="PF23572">
    <property type="entry name" value="GH3_C"/>
    <property type="match status" value="1"/>
</dbReference>
<dbReference type="InterPro" id="IPR055377">
    <property type="entry name" value="GH3_M"/>
</dbReference>
<dbReference type="InterPro" id="IPR055378">
    <property type="entry name" value="GH3_C"/>
</dbReference>
<dbReference type="PANTHER" id="PTHR31901:SF9">
    <property type="entry name" value="GH3 DOMAIN-CONTAINING PROTEIN"/>
    <property type="match status" value="1"/>
</dbReference>
<dbReference type="GO" id="GO:0005737">
    <property type="term" value="C:cytoplasm"/>
    <property type="evidence" value="ECO:0007669"/>
    <property type="project" value="TreeGrafter"/>
</dbReference>
<gene>
    <name evidence="3" type="ORF">dsat_2243</name>
</gene>
<evidence type="ECO:0000259" key="1">
    <source>
        <dbReference type="Pfam" id="PF23571"/>
    </source>
</evidence>
<feature type="domain" description="GH3 middle" evidence="1">
    <location>
        <begin position="296"/>
        <end position="365"/>
    </location>
</feature>
<dbReference type="RefSeq" id="WP_020886129.1">
    <property type="nucleotide sequence ID" value="NZ_ATHI01000005.1"/>
</dbReference>
<dbReference type="GO" id="GO:0016881">
    <property type="term" value="F:acid-amino acid ligase activity"/>
    <property type="evidence" value="ECO:0007669"/>
    <property type="project" value="TreeGrafter"/>
</dbReference>
<evidence type="ECO:0000259" key="2">
    <source>
        <dbReference type="Pfam" id="PF23572"/>
    </source>
</evidence>
<dbReference type="Proteomes" id="UP000014975">
    <property type="component" value="Unassembled WGS sequence"/>
</dbReference>
<dbReference type="InterPro" id="IPR004993">
    <property type="entry name" value="GH3"/>
</dbReference>
<dbReference type="STRING" id="1121439.dsat_2243"/>
<protein>
    <submittedName>
        <fullName evidence="3">GH3 auxin-responsive promoter</fullName>
    </submittedName>
</protein>
<sequence>MIDVTPFMRMYARRRLGILAAQNPAATQERELLHLLKRAEKTRFGRDHSFSRLRSVHDFQKAVPLRRYEDFWQDYISPRFPVIDDELWPGKTPYFALSSGTTKGVTKHLPVTPDMARSNRQGGLDLLAHHLNARPKSRVLGGLSFLFGGSTDVVELAPGVHEGDLSGIAVRELPWWIKPWTFPPPELALIADWEEKIERLIPLALGRDVRMISGVPSWLLLAFDRLAALLGKKRFRLVDAWPHMEMVVHGGVSFEPYEGRFRELFEGSRAETREVYPASEGFVAVADRGHGQGLRMLLDHGIFFEFVPVEEIDADEPRRFWIADAEPSVNYAIVLSTCAGLWSYVLGDTVRLVERNPPRLVVTGRTSYMLSAFGEHLIGEEIEEAVARAAAAMDARLDDFCVAAQYPSRDGEPGRHHYVVEFAGTAPDEEGLARFAALVDERLIKANADYAAHRAKDLQLAGPRVSAAPVGFFAAWMKSRGRLGGQNKVPRVMRDQTLFGGLLEFLANFPR</sequence>
<comment type="caution">
    <text evidence="3">The sequence shown here is derived from an EMBL/GenBank/DDBJ whole genome shotgun (WGS) entry which is preliminary data.</text>
</comment>
<accession>S7TE75</accession>
<dbReference type="Pfam" id="PF23571">
    <property type="entry name" value="GH3_M"/>
    <property type="match status" value="1"/>
</dbReference>
<feature type="domain" description="GH3 C-terminal" evidence="2">
    <location>
        <begin position="380"/>
        <end position="496"/>
    </location>
</feature>
<dbReference type="AlphaFoldDB" id="S7TE75"/>
<dbReference type="PATRIC" id="fig|1121439.3.peg.631"/>
<keyword evidence="4" id="KW-1185">Reference proteome</keyword>
<name>S7TE75_9BACT</name>